<feature type="compositionally biased region" description="Basic and acidic residues" evidence="1">
    <location>
        <begin position="207"/>
        <end position="222"/>
    </location>
</feature>
<dbReference type="GO" id="GO:0006360">
    <property type="term" value="P:transcription by RNA polymerase I"/>
    <property type="evidence" value="ECO:0007669"/>
    <property type="project" value="InterPro"/>
</dbReference>
<gene>
    <name evidence="2" type="ORF">TAPDE_005008</name>
</gene>
<organism evidence="2 3">
    <name type="scientific">Taphrina deformans (strain PYCC 5710 / ATCC 11124 / CBS 356.35 / IMI 108563 / JCM 9778 / NBRC 8474)</name>
    <name type="common">Peach leaf curl fungus</name>
    <name type="synonym">Lalaria deformans</name>
    <dbReference type="NCBI Taxonomy" id="1097556"/>
    <lineage>
        <taxon>Eukaryota</taxon>
        <taxon>Fungi</taxon>
        <taxon>Dikarya</taxon>
        <taxon>Ascomycota</taxon>
        <taxon>Taphrinomycotina</taxon>
        <taxon>Taphrinomycetes</taxon>
        <taxon>Taphrinales</taxon>
        <taxon>Taphrinaceae</taxon>
        <taxon>Taphrina</taxon>
    </lineage>
</organism>
<dbReference type="AlphaFoldDB" id="R4XMK5"/>
<dbReference type="InterPro" id="IPR022793">
    <property type="entry name" value="Rrn10"/>
</dbReference>
<dbReference type="OrthoDB" id="2565191at2759"/>
<dbReference type="PANTHER" id="PTHR28054:SF1">
    <property type="entry name" value="RNA POLYMERASE I-SPECIFIC TRANSCRIPTION INITIATION FACTOR RRN10"/>
    <property type="match status" value="1"/>
</dbReference>
<reference evidence="2 3" key="1">
    <citation type="journal article" date="2013" name="MBio">
        <title>Genome sequencing of the plant pathogen Taphrina deformans, the causal agent of peach leaf curl.</title>
        <authorList>
            <person name="Cisse O.H."/>
            <person name="Almeida J.M.G.C.F."/>
            <person name="Fonseca A."/>
            <person name="Kumar A.A."/>
            <person name="Salojaervi J."/>
            <person name="Overmyer K."/>
            <person name="Hauser P.M."/>
            <person name="Pagni M."/>
        </authorList>
    </citation>
    <scope>NUCLEOTIDE SEQUENCE [LARGE SCALE GENOMIC DNA]</scope>
    <source>
        <strain evidence="3">PYCC 5710 / ATCC 11124 / CBS 356.35 / IMI 108563 / JCM 9778 / NBRC 8474</strain>
    </source>
</reference>
<dbReference type="EMBL" id="CAHR02000258">
    <property type="protein sequence ID" value="CCG84540.1"/>
    <property type="molecule type" value="Genomic_DNA"/>
</dbReference>
<name>R4XMK5_TAPDE</name>
<proteinExistence type="predicted"/>
<feature type="compositionally biased region" description="Basic residues" evidence="1">
    <location>
        <begin position="193"/>
        <end position="206"/>
    </location>
</feature>
<feature type="compositionally biased region" description="Basic residues" evidence="1">
    <location>
        <begin position="272"/>
        <end position="281"/>
    </location>
</feature>
<feature type="compositionally biased region" description="Basic and acidic residues" evidence="1">
    <location>
        <begin position="181"/>
        <end position="192"/>
    </location>
</feature>
<evidence type="ECO:0000313" key="3">
    <source>
        <dbReference type="Proteomes" id="UP000013776"/>
    </source>
</evidence>
<accession>R4XMK5</accession>
<keyword evidence="3" id="KW-1185">Reference proteome</keyword>
<dbReference type="PANTHER" id="PTHR28054">
    <property type="entry name" value="RNA POLYMERASE I-SPECIFIC TRANSCRIPTION INITIATION FACTOR RRN10"/>
    <property type="match status" value="1"/>
</dbReference>
<feature type="region of interest" description="Disordered" evidence="1">
    <location>
        <begin position="163"/>
        <end position="281"/>
    </location>
</feature>
<evidence type="ECO:0000256" key="1">
    <source>
        <dbReference type="SAM" id="MobiDB-lite"/>
    </source>
</evidence>
<sequence>MTHLPSSSHATIYHALEDKIQKHRTFGFLRSDTGHGPPVSKYAATPRDALAARLKTRADLLPTPPDTLRLPASDLLDAIHGHTSVLFADRYPHAVRALDESALLFLGIVAEELAADVIGAQGHLLLAGDEQALDSEGQRTNDPEHMYHSHLGDVVEFTYVEEEDSGLANDNGQSPDVASDTPKDKSVVEKQKMQKMKKRKDKAKSRRGTDEGAGKRGRRDQSGEAASTSENGARDDQFASTVESTSRPSNVTPTSVSSMPPREPLAAATRGKQAKRHRVGF</sequence>
<evidence type="ECO:0000313" key="2">
    <source>
        <dbReference type="EMBL" id="CCG84540.1"/>
    </source>
</evidence>
<comment type="caution">
    <text evidence="2">The sequence shown here is derived from an EMBL/GenBank/DDBJ whole genome shotgun (WGS) entry which is preliminary data.</text>
</comment>
<feature type="compositionally biased region" description="Polar residues" evidence="1">
    <location>
        <begin position="238"/>
        <end position="258"/>
    </location>
</feature>
<protein>
    <submittedName>
        <fullName evidence="2">Uncharacterized protein</fullName>
    </submittedName>
</protein>
<dbReference type="Proteomes" id="UP000013776">
    <property type="component" value="Unassembled WGS sequence"/>
</dbReference>